<keyword evidence="2" id="KW-1185">Reference proteome</keyword>
<gene>
    <name evidence="1" type="ORF">EVAR_2357_1</name>
</gene>
<dbReference type="EMBL" id="BGZK01000007">
    <property type="protein sequence ID" value="GBP01105.1"/>
    <property type="molecule type" value="Genomic_DNA"/>
</dbReference>
<dbReference type="AlphaFoldDB" id="A0A4C1SG90"/>
<comment type="caution">
    <text evidence="1">The sequence shown here is derived from an EMBL/GenBank/DDBJ whole genome shotgun (WGS) entry which is preliminary data.</text>
</comment>
<sequence>MNESNGKGNWSKVAEECRNRYNETNHSVTGFSPKYLLSGESTDLLPNELKERQLLTKSLEEDRKVALKRSIKSHEYNKTLFAKNRLQHDFKKGDKPTSTPLDDGRRAIAVRYRRFIASFRKSSIEAFLGAPGAVQWLDAETDDDFNFIIAAAAAHRRGETTATAPPRAAIGRPAGASNSDVIDKAMQLDGFTRSKKETALYDKF</sequence>
<dbReference type="Proteomes" id="UP000299102">
    <property type="component" value="Unassembled WGS sequence"/>
</dbReference>
<proteinExistence type="predicted"/>
<organism evidence="1 2">
    <name type="scientific">Eumeta variegata</name>
    <name type="common">Bagworm moth</name>
    <name type="synonym">Eumeta japonica</name>
    <dbReference type="NCBI Taxonomy" id="151549"/>
    <lineage>
        <taxon>Eukaryota</taxon>
        <taxon>Metazoa</taxon>
        <taxon>Ecdysozoa</taxon>
        <taxon>Arthropoda</taxon>
        <taxon>Hexapoda</taxon>
        <taxon>Insecta</taxon>
        <taxon>Pterygota</taxon>
        <taxon>Neoptera</taxon>
        <taxon>Endopterygota</taxon>
        <taxon>Lepidoptera</taxon>
        <taxon>Glossata</taxon>
        <taxon>Ditrysia</taxon>
        <taxon>Tineoidea</taxon>
        <taxon>Psychidae</taxon>
        <taxon>Oiketicinae</taxon>
        <taxon>Eumeta</taxon>
    </lineage>
</organism>
<evidence type="ECO:0000313" key="1">
    <source>
        <dbReference type="EMBL" id="GBP01105.1"/>
    </source>
</evidence>
<evidence type="ECO:0000313" key="2">
    <source>
        <dbReference type="Proteomes" id="UP000299102"/>
    </source>
</evidence>
<protein>
    <submittedName>
        <fullName evidence="1">Uncharacterized protein</fullName>
    </submittedName>
</protein>
<dbReference type="OrthoDB" id="8022549at2759"/>
<accession>A0A4C1SG90</accession>
<name>A0A4C1SG90_EUMVA</name>
<reference evidence="1 2" key="1">
    <citation type="journal article" date="2019" name="Commun. Biol.">
        <title>The bagworm genome reveals a unique fibroin gene that provides high tensile strength.</title>
        <authorList>
            <person name="Kono N."/>
            <person name="Nakamura H."/>
            <person name="Ohtoshi R."/>
            <person name="Tomita M."/>
            <person name="Numata K."/>
            <person name="Arakawa K."/>
        </authorList>
    </citation>
    <scope>NUCLEOTIDE SEQUENCE [LARGE SCALE GENOMIC DNA]</scope>
</reference>